<dbReference type="Gene3D" id="1.25.40.10">
    <property type="entry name" value="Tetratricopeptide repeat domain"/>
    <property type="match status" value="1"/>
</dbReference>
<feature type="region of interest" description="Disordered" evidence="1">
    <location>
        <begin position="1"/>
        <end position="29"/>
    </location>
</feature>
<accession>A0A8H3EHJ1</accession>
<evidence type="ECO:0008006" key="4">
    <source>
        <dbReference type="Google" id="ProtNLM"/>
    </source>
</evidence>
<name>A0A8H3EHJ1_9LECA</name>
<evidence type="ECO:0000256" key="1">
    <source>
        <dbReference type="SAM" id="MobiDB-lite"/>
    </source>
</evidence>
<reference evidence="2" key="1">
    <citation type="submission" date="2021-03" db="EMBL/GenBank/DDBJ databases">
        <authorList>
            <person name="Tagirdzhanova G."/>
        </authorList>
    </citation>
    <scope>NUCLEOTIDE SEQUENCE</scope>
</reference>
<proteinExistence type="predicted"/>
<organism evidence="2 3">
    <name type="scientific">Gomphillus americanus</name>
    <dbReference type="NCBI Taxonomy" id="1940652"/>
    <lineage>
        <taxon>Eukaryota</taxon>
        <taxon>Fungi</taxon>
        <taxon>Dikarya</taxon>
        <taxon>Ascomycota</taxon>
        <taxon>Pezizomycotina</taxon>
        <taxon>Lecanoromycetes</taxon>
        <taxon>OSLEUM clade</taxon>
        <taxon>Ostropomycetidae</taxon>
        <taxon>Ostropales</taxon>
        <taxon>Graphidaceae</taxon>
        <taxon>Gomphilloideae</taxon>
        <taxon>Gomphillus</taxon>
    </lineage>
</organism>
<gene>
    <name evidence="2" type="ORF">GOMPHAMPRED_003343</name>
</gene>
<protein>
    <recommendedName>
        <fullName evidence="4">Tetratricopeptide repeat protein 15</fullName>
    </recommendedName>
</protein>
<keyword evidence="3" id="KW-1185">Reference proteome</keyword>
<sequence>MDSRSKPFTSASKDLPIRPEPSTPARNPRPLGLRDFSFLLRSEIYHPLTTIDSLPAFRSRLASASLTPSIPIPELLKNGQFRLAAIAATNRITSSPPPTPAELFDLFYIRLASLTLLDATDIAAAESIALGDVTSVAYVNPETGENLLPWSLRLIAIRLQSLSNAEPRRALTGYYDLATEAREIYSKISADDADGRLMWKARLRDLGIRVANCLVEMGDWDGAKRHLEGLRVGLGEGLDGREEDDMLRGRIALVLLRIGDLEGARHYLTEPNDADDAEDGAVHLSATSYAEALRPLLSLAHGNYSSATAQFRGGLIPDALARQNRAICAVYTGRLNEGKDLLQSLIDDNITSRTVIFNLSTAFELLSDRARNMKLQLAETIAARDGALTGWEIAPARFKLSN</sequence>
<evidence type="ECO:0000313" key="2">
    <source>
        <dbReference type="EMBL" id="CAF9905730.1"/>
    </source>
</evidence>
<dbReference type="PANTHER" id="PTHR21581">
    <property type="entry name" value="D-ALANYL-D-ALANINE CARBOXYPEPTIDASE"/>
    <property type="match status" value="1"/>
</dbReference>
<dbReference type="GO" id="GO:0005794">
    <property type="term" value="C:Golgi apparatus"/>
    <property type="evidence" value="ECO:0007669"/>
    <property type="project" value="TreeGrafter"/>
</dbReference>
<evidence type="ECO:0000313" key="3">
    <source>
        <dbReference type="Proteomes" id="UP000664169"/>
    </source>
</evidence>
<dbReference type="InterPro" id="IPR011990">
    <property type="entry name" value="TPR-like_helical_dom_sf"/>
</dbReference>
<dbReference type="PANTHER" id="PTHR21581:SF6">
    <property type="entry name" value="TRAFFICKING PROTEIN PARTICLE COMPLEX SUBUNIT 12"/>
    <property type="match status" value="1"/>
</dbReference>
<dbReference type="AlphaFoldDB" id="A0A8H3EHJ1"/>
<dbReference type="EMBL" id="CAJPDQ010000002">
    <property type="protein sequence ID" value="CAF9905730.1"/>
    <property type="molecule type" value="Genomic_DNA"/>
</dbReference>
<feature type="compositionally biased region" description="Polar residues" evidence="1">
    <location>
        <begin position="1"/>
        <end position="12"/>
    </location>
</feature>
<dbReference type="Proteomes" id="UP000664169">
    <property type="component" value="Unassembled WGS sequence"/>
</dbReference>
<comment type="caution">
    <text evidence="2">The sequence shown here is derived from an EMBL/GenBank/DDBJ whole genome shotgun (WGS) entry which is preliminary data.</text>
</comment>
<dbReference type="OrthoDB" id="428342at2759"/>
<dbReference type="GO" id="GO:0030008">
    <property type="term" value="C:TRAPP complex"/>
    <property type="evidence" value="ECO:0007669"/>
    <property type="project" value="TreeGrafter"/>
</dbReference>